<sequence length="54" mass="6366">MPDSNRVDLQDVPARVWKKLLLSEMGCHDDMVWKKELRYVNLHTGMPELTEQVL</sequence>
<protein>
    <submittedName>
        <fullName evidence="1">F-box only protein 15-like</fullName>
    </submittedName>
</protein>
<proteinExistence type="predicted"/>
<gene>
    <name evidence="1" type="ORF">DAT39_019357</name>
</gene>
<evidence type="ECO:0000313" key="2">
    <source>
        <dbReference type="Proteomes" id="UP000727407"/>
    </source>
</evidence>
<dbReference type="EMBL" id="QNUK01000632">
    <property type="protein sequence ID" value="KAF5890942.1"/>
    <property type="molecule type" value="Genomic_DNA"/>
</dbReference>
<feature type="non-terminal residue" evidence="1">
    <location>
        <position position="54"/>
    </location>
</feature>
<evidence type="ECO:0000313" key="1">
    <source>
        <dbReference type="EMBL" id="KAF5890942.1"/>
    </source>
</evidence>
<reference evidence="1" key="1">
    <citation type="submission" date="2020-07" db="EMBL/GenBank/DDBJ databases">
        <title>Clarias magur genome sequencing, assembly and annotation.</title>
        <authorList>
            <person name="Kushwaha B."/>
            <person name="Kumar R."/>
            <person name="Das P."/>
            <person name="Joshi C.G."/>
            <person name="Kumar D."/>
            <person name="Nagpure N.S."/>
            <person name="Pandey M."/>
            <person name="Agarwal S."/>
            <person name="Srivastava S."/>
            <person name="Singh M."/>
            <person name="Sahoo L."/>
            <person name="Jayasankar P."/>
            <person name="Meher P.K."/>
            <person name="Koringa P.G."/>
            <person name="Iquebal M.A."/>
            <person name="Das S.P."/>
            <person name="Bit A."/>
            <person name="Patnaik S."/>
            <person name="Patel N."/>
            <person name="Shah T.M."/>
            <person name="Hinsu A."/>
            <person name="Jena J.K."/>
        </authorList>
    </citation>
    <scope>NUCLEOTIDE SEQUENCE</scope>
    <source>
        <strain evidence="1">CIFAMagur01</strain>
        <tissue evidence="1">Testis</tissue>
    </source>
</reference>
<accession>A0A8J4WU18</accession>
<name>A0A8J4WU18_CLAMG</name>
<organism evidence="1 2">
    <name type="scientific">Clarias magur</name>
    <name type="common">Asian catfish</name>
    <name type="synonym">Macropteronotus magur</name>
    <dbReference type="NCBI Taxonomy" id="1594786"/>
    <lineage>
        <taxon>Eukaryota</taxon>
        <taxon>Metazoa</taxon>
        <taxon>Chordata</taxon>
        <taxon>Craniata</taxon>
        <taxon>Vertebrata</taxon>
        <taxon>Euteleostomi</taxon>
        <taxon>Actinopterygii</taxon>
        <taxon>Neopterygii</taxon>
        <taxon>Teleostei</taxon>
        <taxon>Ostariophysi</taxon>
        <taxon>Siluriformes</taxon>
        <taxon>Clariidae</taxon>
        <taxon>Clarias</taxon>
    </lineage>
</organism>
<dbReference type="Proteomes" id="UP000727407">
    <property type="component" value="Unassembled WGS sequence"/>
</dbReference>
<keyword evidence="2" id="KW-1185">Reference proteome</keyword>
<comment type="caution">
    <text evidence="1">The sequence shown here is derived from an EMBL/GenBank/DDBJ whole genome shotgun (WGS) entry which is preliminary data.</text>
</comment>
<dbReference type="AlphaFoldDB" id="A0A8J4WU18"/>
<dbReference type="OrthoDB" id="3219396at2759"/>